<evidence type="ECO:0000313" key="2">
    <source>
        <dbReference type="EMBL" id="UUX34126.1"/>
    </source>
</evidence>
<proteinExistence type="predicted"/>
<reference evidence="2 3" key="1">
    <citation type="submission" date="2022-08" db="EMBL/GenBank/DDBJ databases">
        <title>Aerococcaceae sp. nov isolated from spoiled eye mask.</title>
        <authorList>
            <person name="Zhou G."/>
            <person name="Xie X.-B."/>
            <person name="Shi Q.-S."/>
            <person name="Wang Y.-S."/>
            <person name="Wen X."/>
            <person name="Peng H."/>
            <person name="Yang X.-J."/>
            <person name="Tao H.-B."/>
            <person name="Huang X.-M."/>
        </authorList>
    </citation>
    <scope>NUCLEOTIDE SEQUENCE [LARGE SCALE GENOMIC DNA]</scope>
    <source>
        <strain evidence="3">DM20194951</strain>
    </source>
</reference>
<gene>
    <name evidence="2" type="ORF">NRE15_00200</name>
</gene>
<sequence length="173" mass="19946">MKPYFTVKRSLFNLIVMLFIGVFFTLFGLFFSRILNPFTLISGGNFPVFVSNRNFGFSIFTAFGILFALIGVALTAYTLYLLFARPVILTASSEEIRFGNDRYPVNQIEQFEIVSYYSKSVGNNDGMEFREYLVINGKRGAKRINIRHKKIKTDELIHLLEDYYANIPVVITY</sequence>
<evidence type="ECO:0000256" key="1">
    <source>
        <dbReference type="SAM" id="Phobius"/>
    </source>
</evidence>
<feature type="transmembrane region" description="Helical" evidence="1">
    <location>
        <begin position="55"/>
        <end position="83"/>
    </location>
</feature>
<evidence type="ECO:0000313" key="3">
    <source>
        <dbReference type="Proteomes" id="UP001315967"/>
    </source>
</evidence>
<dbReference type="RefSeq" id="WP_313793629.1">
    <property type="nucleotide sequence ID" value="NZ_CP102453.1"/>
</dbReference>
<keyword evidence="3" id="KW-1185">Reference proteome</keyword>
<name>A0ABY5P6C0_9LACT</name>
<evidence type="ECO:0008006" key="4">
    <source>
        <dbReference type="Google" id="ProtNLM"/>
    </source>
</evidence>
<keyword evidence="1" id="KW-1133">Transmembrane helix</keyword>
<accession>A0ABY5P6C0</accession>
<dbReference type="EMBL" id="CP102453">
    <property type="protein sequence ID" value="UUX34126.1"/>
    <property type="molecule type" value="Genomic_DNA"/>
</dbReference>
<feature type="transmembrane region" description="Helical" evidence="1">
    <location>
        <begin position="12"/>
        <end position="35"/>
    </location>
</feature>
<protein>
    <recommendedName>
        <fullName evidence="4">DUF5673 domain-containing protein</fullName>
    </recommendedName>
</protein>
<keyword evidence="1" id="KW-0472">Membrane</keyword>
<dbReference type="Proteomes" id="UP001315967">
    <property type="component" value="Chromosome"/>
</dbReference>
<keyword evidence="1" id="KW-0812">Transmembrane</keyword>
<organism evidence="2 3">
    <name type="scientific">Fundicoccus culcitae</name>
    <dbReference type="NCBI Taxonomy" id="2969821"/>
    <lineage>
        <taxon>Bacteria</taxon>
        <taxon>Bacillati</taxon>
        <taxon>Bacillota</taxon>
        <taxon>Bacilli</taxon>
        <taxon>Lactobacillales</taxon>
        <taxon>Aerococcaceae</taxon>
        <taxon>Fundicoccus</taxon>
    </lineage>
</organism>